<feature type="domain" description="Myb-like" evidence="7">
    <location>
        <begin position="59"/>
        <end position="109"/>
    </location>
</feature>
<feature type="domain" description="Myb-like" evidence="7">
    <location>
        <begin position="12"/>
        <end position="58"/>
    </location>
</feature>
<dbReference type="GO" id="GO:0003677">
    <property type="term" value="F:DNA binding"/>
    <property type="evidence" value="ECO:0007669"/>
    <property type="project" value="UniProtKB-KW"/>
</dbReference>
<gene>
    <name evidence="9" type="ORF">WJX74_001009</name>
</gene>
<dbReference type="InterPro" id="IPR051953">
    <property type="entry name" value="Plant_SW-associated_TFs"/>
</dbReference>
<dbReference type="Pfam" id="PF00249">
    <property type="entry name" value="Myb_DNA-binding"/>
    <property type="match status" value="2"/>
</dbReference>
<reference evidence="9 10" key="1">
    <citation type="journal article" date="2024" name="Nat. Commun.">
        <title>Phylogenomics reveals the evolutionary origins of lichenization in chlorophyte algae.</title>
        <authorList>
            <person name="Puginier C."/>
            <person name="Libourel C."/>
            <person name="Otte J."/>
            <person name="Skaloud P."/>
            <person name="Haon M."/>
            <person name="Grisel S."/>
            <person name="Petersen M."/>
            <person name="Berrin J.G."/>
            <person name="Delaux P.M."/>
            <person name="Dal Grande F."/>
            <person name="Keller J."/>
        </authorList>
    </citation>
    <scope>NUCLEOTIDE SEQUENCE [LARGE SCALE GENOMIC DNA]</scope>
    <source>
        <strain evidence="9 10">SAG 2145</strain>
    </source>
</reference>
<accession>A0AAW1RCL2</accession>
<evidence type="ECO:0000256" key="5">
    <source>
        <dbReference type="ARBA" id="ARBA00023163"/>
    </source>
</evidence>
<dbReference type="PROSITE" id="PS51294">
    <property type="entry name" value="HTH_MYB"/>
    <property type="match status" value="2"/>
</dbReference>
<dbReference type="PANTHER" id="PTHR47997">
    <property type="entry name" value="MYB DOMAIN PROTEIN 55"/>
    <property type="match status" value="1"/>
</dbReference>
<keyword evidence="4" id="KW-0238">DNA-binding</keyword>
<evidence type="ECO:0000256" key="3">
    <source>
        <dbReference type="ARBA" id="ARBA00023015"/>
    </source>
</evidence>
<dbReference type="AlphaFoldDB" id="A0AAW1RCL2"/>
<evidence type="ECO:0000313" key="9">
    <source>
        <dbReference type="EMBL" id="KAK9831577.1"/>
    </source>
</evidence>
<evidence type="ECO:0000259" key="8">
    <source>
        <dbReference type="PROSITE" id="PS51294"/>
    </source>
</evidence>
<evidence type="ECO:0000259" key="7">
    <source>
        <dbReference type="PROSITE" id="PS50090"/>
    </source>
</evidence>
<comment type="subcellular location">
    <subcellularLocation>
        <location evidence="1">Nucleus</location>
    </subcellularLocation>
</comment>
<dbReference type="PROSITE" id="PS50090">
    <property type="entry name" value="MYB_LIKE"/>
    <property type="match status" value="2"/>
</dbReference>
<dbReference type="InterPro" id="IPR017930">
    <property type="entry name" value="Myb_dom"/>
</dbReference>
<dbReference type="SUPFAM" id="SSF46689">
    <property type="entry name" value="Homeodomain-like"/>
    <property type="match status" value="1"/>
</dbReference>
<evidence type="ECO:0000313" key="10">
    <source>
        <dbReference type="Proteomes" id="UP001438707"/>
    </source>
</evidence>
<dbReference type="GO" id="GO:0005634">
    <property type="term" value="C:nucleus"/>
    <property type="evidence" value="ECO:0007669"/>
    <property type="project" value="UniProtKB-SubCell"/>
</dbReference>
<evidence type="ECO:0000256" key="4">
    <source>
        <dbReference type="ARBA" id="ARBA00023125"/>
    </source>
</evidence>
<dbReference type="InterPro" id="IPR009057">
    <property type="entry name" value="Homeodomain-like_sf"/>
</dbReference>
<organism evidence="9 10">
    <name type="scientific">Apatococcus lobatus</name>
    <dbReference type="NCBI Taxonomy" id="904363"/>
    <lineage>
        <taxon>Eukaryota</taxon>
        <taxon>Viridiplantae</taxon>
        <taxon>Chlorophyta</taxon>
        <taxon>core chlorophytes</taxon>
        <taxon>Trebouxiophyceae</taxon>
        <taxon>Chlorellales</taxon>
        <taxon>Chlorellaceae</taxon>
        <taxon>Apatococcus</taxon>
    </lineage>
</organism>
<dbReference type="FunFam" id="1.10.10.60:FF:000060">
    <property type="entry name" value="MYB transcription factor"/>
    <property type="match status" value="1"/>
</dbReference>
<dbReference type="PANTHER" id="PTHR47997:SF75">
    <property type="entry name" value="MYB DOMAIN PROTEIN 55"/>
    <property type="match status" value="1"/>
</dbReference>
<feature type="domain" description="HTH myb-type" evidence="8">
    <location>
        <begin position="59"/>
        <end position="113"/>
    </location>
</feature>
<dbReference type="EMBL" id="JALJOS010000013">
    <property type="protein sequence ID" value="KAK9831577.1"/>
    <property type="molecule type" value="Genomic_DNA"/>
</dbReference>
<sequence length="180" mass="20245">MDLLAQLGPSSKGPWRAEEDRLLQRTIESQGHNNWSEVARSIPGRSGKSCRLRWYNQLHPCLKRDPFSLEEDVMVIQAVAKLGTKWSEIAKLLPGRTDNAIKNRWNSSLKRKLEARRDATFQPVNDITMDAALSRRNYPLGFTTSSRGPVSTSILAATAFNAWLHGQESTSSTVRSTHNK</sequence>
<proteinExistence type="predicted"/>
<keyword evidence="6" id="KW-0539">Nucleus</keyword>
<dbReference type="InterPro" id="IPR001005">
    <property type="entry name" value="SANT/Myb"/>
</dbReference>
<protein>
    <submittedName>
        <fullName evidence="9">Uncharacterized protein</fullName>
    </submittedName>
</protein>
<keyword evidence="3" id="KW-0805">Transcription regulation</keyword>
<dbReference type="Gene3D" id="1.10.10.60">
    <property type="entry name" value="Homeodomain-like"/>
    <property type="match status" value="2"/>
</dbReference>
<keyword evidence="10" id="KW-1185">Reference proteome</keyword>
<evidence type="ECO:0000256" key="2">
    <source>
        <dbReference type="ARBA" id="ARBA00022737"/>
    </source>
</evidence>
<dbReference type="SMART" id="SM00717">
    <property type="entry name" value="SANT"/>
    <property type="match status" value="2"/>
</dbReference>
<name>A0AAW1RCL2_9CHLO</name>
<dbReference type="CDD" id="cd00167">
    <property type="entry name" value="SANT"/>
    <property type="match status" value="2"/>
</dbReference>
<keyword evidence="5" id="KW-0804">Transcription</keyword>
<evidence type="ECO:0000256" key="1">
    <source>
        <dbReference type="ARBA" id="ARBA00004123"/>
    </source>
</evidence>
<dbReference type="Proteomes" id="UP001438707">
    <property type="component" value="Unassembled WGS sequence"/>
</dbReference>
<keyword evidence="2" id="KW-0677">Repeat</keyword>
<comment type="caution">
    <text evidence="9">The sequence shown here is derived from an EMBL/GenBank/DDBJ whole genome shotgun (WGS) entry which is preliminary data.</text>
</comment>
<evidence type="ECO:0000256" key="6">
    <source>
        <dbReference type="ARBA" id="ARBA00023242"/>
    </source>
</evidence>
<feature type="domain" description="HTH myb-type" evidence="8">
    <location>
        <begin position="12"/>
        <end position="58"/>
    </location>
</feature>